<dbReference type="PANTHER" id="PTHR11071">
    <property type="entry name" value="PEPTIDYL-PROLYL CIS-TRANS ISOMERASE"/>
    <property type="match status" value="1"/>
</dbReference>
<dbReference type="EMBL" id="OU963919">
    <property type="protein sequence ID" value="CAH0403896.1"/>
    <property type="molecule type" value="Genomic_DNA"/>
</dbReference>
<dbReference type="Gene3D" id="2.40.100.10">
    <property type="entry name" value="Cyclophilin-like"/>
    <property type="match status" value="1"/>
</dbReference>
<proteinExistence type="predicted"/>
<dbReference type="Proteomes" id="UP001153292">
    <property type="component" value="Chromosome 26"/>
</dbReference>
<sequence length="384" mass="44013">MTLVGAILEKVKSNTSVNKKYYSPPPENVENIEVPLKKSHKKKICHSNRVRAKVDTSPLPLDTTRWYRHLTEFRSSVLRINNENMELLRAIKEAHFKSGKVDCRWEAYPERTLNHYNNRVHFYQRMNKANEDMHRRIMKSGPKVVTTADHRRDWAKNRRKIIEGAQAKFVLFPPVPQACLEDEAFAAPPGFKRPRVYITLRIRGWAVMGVLTAELFTDVCPNTCRLFVELMDGDGSGFGYVGTCFFRKVPGLYWSGGDVSHNNGFGCYAQCGRTVPIGAENFHFSHSMPGLLSMCVTKDNEMCGIFNITFKPLPQFDLHNVVFGRIVRPCRTYESISQLGSALSTWPVVEVSATRRQLENGWVCGAPNTRVLDIRRLHRKRHEQ</sequence>
<keyword evidence="3" id="KW-1185">Reference proteome</keyword>
<evidence type="ECO:0000259" key="1">
    <source>
        <dbReference type="PROSITE" id="PS50072"/>
    </source>
</evidence>
<dbReference type="InterPro" id="IPR002130">
    <property type="entry name" value="Cyclophilin-type_PPIase_dom"/>
</dbReference>
<evidence type="ECO:0000313" key="2">
    <source>
        <dbReference type="EMBL" id="CAH0403896.1"/>
    </source>
</evidence>
<reference evidence="2" key="1">
    <citation type="submission" date="2021-12" db="EMBL/GenBank/DDBJ databases">
        <authorList>
            <person name="King R."/>
        </authorList>
    </citation>
    <scope>NUCLEOTIDE SEQUENCE</scope>
</reference>
<dbReference type="Pfam" id="PF00160">
    <property type="entry name" value="Pro_isomerase"/>
    <property type="match status" value="1"/>
</dbReference>
<evidence type="ECO:0000313" key="3">
    <source>
        <dbReference type="Proteomes" id="UP001153292"/>
    </source>
</evidence>
<name>A0ABN8BB64_CHISP</name>
<dbReference type="InterPro" id="IPR029000">
    <property type="entry name" value="Cyclophilin-like_dom_sf"/>
</dbReference>
<accession>A0ABN8BB64</accession>
<organism evidence="2 3">
    <name type="scientific">Chilo suppressalis</name>
    <name type="common">Asiatic rice borer moth</name>
    <dbReference type="NCBI Taxonomy" id="168631"/>
    <lineage>
        <taxon>Eukaryota</taxon>
        <taxon>Metazoa</taxon>
        <taxon>Ecdysozoa</taxon>
        <taxon>Arthropoda</taxon>
        <taxon>Hexapoda</taxon>
        <taxon>Insecta</taxon>
        <taxon>Pterygota</taxon>
        <taxon>Neoptera</taxon>
        <taxon>Endopterygota</taxon>
        <taxon>Lepidoptera</taxon>
        <taxon>Glossata</taxon>
        <taxon>Ditrysia</taxon>
        <taxon>Pyraloidea</taxon>
        <taxon>Crambidae</taxon>
        <taxon>Crambinae</taxon>
        <taxon>Chilo</taxon>
    </lineage>
</organism>
<dbReference type="PANTHER" id="PTHR11071:SF561">
    <property type="entry name" value="PEPTIDYL-PROLYL CIS-TRANS ISOMERASE D-RELATED"/>
    <property type="match status" value="1"/>
</dbReference>
<gene>
    <name evidence="2" type="ORF">CHILSU_LOCUS7188</name>
</gene>
<feature type="domain" description="PPIase cyclophilin-type" evidence="1">
    <location>
        <begin position="208"/>
        <end position="358"/>
    </location>
</feature>
<protein>
    <recommendedName>
        <fullName evidence="1">PPIase cyclophilin-type domain-containing protein</fullName>
    </recommendedName>
</protein>
<dbReference type="PROSITE" id="PS50072">
    <property type="entry name" value="CSA_PPIASE_2"/>
    <property type="match status" value="1"/>
</dbReference>
<dbReference type="SUPFAM" id="SSF50891">
    <property type="entry name" value="Cyclophilin-like"/>
    <property type="match status" value="1"/>
</dbReference>